<dbReference type="EMBL" id="SIRE01000029">
    <property type="protein sequence ID" value="TBL70894.1"/>
    <property type="molecule type" value="Genomic_DNA"/>
</dbReference>
<gene>
    <name evidence="2" type="ORF">EYB31_32145</name>
</gene>
<dbReference type="InterPro" id="IPR010982">
    <property type="entry name" value="Lambda_DNA-bd_dom_sf"/>
</dbReference>
<evidence type="ECO:0000259" key="1">
    <source>
        <dbReference type="PROSITE" id="PS50943"/>
    </source>
</evidence>
<proteinExistence type="predicted"/>
<dbReference type="AlphaFoldDB" id="A0A4Q9DFV7"/>
<dbReference type="InterPro" id="IPR001387">
    <property type="entry name" value="Cro/C1-type_HTH"/>
</dbReference>
<dbReference type="OrthoDB" id="2620580at2"/>
<keyword evidence="3" id="KW-1185">Reference proteome</keyword>
<dbReference type="GO" id="GO:0003677">
    <property type="term" value="F:DNA binding"/>
    <property type="evidence" value="ECO:0007669"/>
    <property type="project" value="InterPro"/>
</dbReference>
<protein>
    <submittedName>
        <fullName evidence="2">XRE family transcriptional regulator</fullName>
    </submittedName>
</protein>
<dbReference type="CDD" id="cd00093">
    <property type="entry name" value="HTH_XRE"/>
    <property type="match status" value="1"/>
</dbReference>
<feature type="domain" description="HTH cro/C1-type" evidence="1">
    <location>
        <begin position="24"/>
        <end position="64"/>
    </location>
</feature>
<dbReference type="RefSeq" id="WP_131017611.1">
    <property type="nucleotide sequence ID" value="NZ_SIRE01000029.1"/>
</dbReference>
<name>A0A4Q9DFV7_9BACL</name>
<sequence>MDRKQFGKNLTAILKVRNVSNRNLSDSCGIPYSTVVSIEYGQSDISQSQLEAIADYLGISPLELLGIDLPEPSIPIEARLRVQGYTNDPEIKKALEFASNFLTHIEELKHLRG</sequence>
<reference evidence="2 3" key="1">
    <citation type="submission" date="2019-02" db="EMBL/GenBank/DDBJ databases">
        <title>Paenibacillus sp. nov., isolated from surface-sterilized tissue of Thalictrum simplex L.</title>
        <authorList>
            <person name="Tuo L."/>
        </authorList>
    </citation>
    <scope>NUCLEOTIDE SEQUENCE [LARGE SCALE GENOMIC DNA]</scope>
    <source>
        <strain evidence="2 3">N2SHLJ1</strain>
    </source>
</reference>
<comment type="caution">
    <text evidence="2">The sequence shown here is derived from an EMBL/GenBank/DDBJ whole genome shotgun (WGS) entry which is preliminary data.</text>
</comment>
<dbReference type="PROSITE" id="PS50943">
    <property type="entry name" value="HTH_CROC1"/>
    <property type="match status" value="1"/>
</dbReference>
<organism evidence="2 3">
    <name type="scientific">Paenibacillus thalictri</name>
    <dbReference type="NCBI Taxonomy" id="2527873"/>
    <lineage>
        <taxon>Bacteria</taxon>
        <taxon>Bacillati</taxon>
        <taxon>Bacillota</taxon>
        <taxon>Bacilli</taxon>
        <taxon>Bacillales</taxon>
        <taxon>Paenibacillaceae</taxon>
        <taxon>Paenibacillus</taxon>
    </lineage>
</organism>
<accession>A0A4Q9DFV7</accession>
<evidence type="ECO:0000313" key="3">
    <source>
        <dbReference type="Proteomes" id="UP000293142"/>
    </source>
</evidence>
<dbReference type="SUPFAM" id="SSF47413">
    <property type="entry name" value="lambda repressor-like DNA-binding domains"/>
    <property type="match status" value="1"/>
</dbReference>
<dbReference type="SMART" id="SM00530">
    <property type="entry name" value="HTH_XRE"/>
    <property type="match status" value="1"/>
</dbReference>
<dbReference type="Proteomes" id="UP000293142">
    <property type="component" value="Unassembled WGS sequence"/>
</dbReference>
<dbReference type="Pfam" id="PF01381">
    <property type="entry name" value="HTH_3"/>
    <property type="match status" value="1"/>
</dbReference>
<evidence type="ECO:0000313" key="2">
    <source>
        <dbReference type="EMBL" id="TBL70894.1"/>
    </source>
</evidence>
<dbReference type="Gene3D" id="1.10.260.40">
    <property type="entry name" value="lambda repressor-like DNA-binding domains"/>
    <property type="match status" value="1"/>
</dbReference>